<dbReference type="SUPFAM" id="SSF51735">
    <property type="entry name" value="NAD(P)-binding Rossmann-fold domains"/>
    <property type="match status" value="1"/>
</dbReference>
<dbReference type="PANTHER" id="PTHR30576">
    <property type="entry name" value="COLANIC BIOSYNTHESIS UDP-GLUCOSE LIPID CARRIER TRANSFERASE"/>
    <property type="match status" value="1"/>
</dbReference>
<dbReference type="GO" id="GO:0089702">
    <property type="term" value="F:undecaprenyl-phosphate glucose phosphotransferase activity"/>
    <property type="evidence" value="ECO:0007669"/>
    <property type="project" value="UniProtKB-EC"/>
</dbReference>
<comment type="subcellular location">
    <subcellularLocation>
        <location evidence="1">Membrane</location>
        <topology evidence="1">Multi-pass membrane protein</topology>
    </subcellularLocation>
</comment>
<feature type="domain" description="Bacterial sugar transferase" evidence="8">
    <location>
        <begin position="281"/>
        <end position="461"/>
    </location>
</feature>
<proteinExistence type="inferred from homology"/>
<keyword evidence="6 7" id="KW-0472">Membrane</keyword>
<dbReference type="InterPro" id="IPR003362">
    <property type="entry name" value="Bact_transf"/>
</dbReference>
<feature type="transmembrane region" description="Helical" evidence="7">
    <location>
        <begin position="49"/>
        <end position="70"/>
    </location>
</feature>
<evidence type="ECO:0000256" key="1">
    <source>
        <dbReference type="ARBA" id="ARBA00004141"/>
    </source>
</evidence>
<comment type="similarity">
    <text evidence="2">Belongs to the bacterial sugar transferase family.</text>
</comment>
<dbReference type="NCBIfam" id="TIGR03025">
    <property type="entry name" value="EPS_sugtrans"/>
    <property type="match status" value="1"/>
</dbReference>
<keyword evidence="3 9" id="KW-0808">Transferase</keyword>
<dbReference type="EMBL" id="JAEKNR010000198">
    <property type="protein sequence ID" value="MBJ7600270.1"/>
    <property type="molecule type" value="Genomic_DNA"/>
</dbReference>
<keyword evidence="5 7" id="KW-1133">Transmembrane helix</keyword>
<evidence type="ECO:0000313" key="10">
    <source>
        <dbReference type="Proteomes" id="UP000612893"/>
    </source>
</evidence>
<dbReference type="EC" id="2.7.8.31" evidence="9"/>
<dbReference type="PANTHER" id="PTHR30576:SF0">
    <property type="entry name" value="UNDECAPRENYL-PHOSPHATE N-ACETYLGALACTOSAMINYL 1-PHOSPHATE TRANSFERASE-RELATED"/>
    <property type="match status" value="1"/>
</dbReference>
<dbReference type="Pfam" id="PF02397">
    <property type="entry name" value="Bac_transf"/>
    <property type="match status" value="1"/>
</dbReference>
<keyword evidence="10" id="KW-1185">Reference proteome</keyword>
<keyword evidence="4 7" id="KW-0812">Transmembrane</keyword>
<evidence type="ECO:0000259" key="8">
    <source>
        <dbReference type="Pfam" id="PF02397"/>
    </source>
</evidence>
<dbReference type="InterPro" id="IPR017473">
    <property type="entry name" value="Undecaprenyl-P_gluc_Ptfrase"/>
</dbReference>
<organism evidence="9 10">
    <name type="scientific">Candidatus Nephthysia bennettiae</name>
    <dbReference type="NCBI Taxonomy" id="3127016"/>
    <lineage>
        <taxon>Bacteria</taxon>
        <taxon>Bacillati</taxon>
        <taxon>Candidatus Dormiibacterota</taxon>
        <taxon>Candidatus Dormibacteria</taxon>
        <taxon>Candidatus Dormibacterales</taxon>
        <taxon>Candidatus Dormibacteraceae</taxon>
        <taxon>Candidatus Nephthysia</taxon>
    </lineage>
</organism>
<evidence type="ECO:0000256" key="7">
    <source>
        <dbReference type="SAM" id="Phobius"/>
    </source>
</evidence>
<dbReference type="Gene3D" id="3.40.50.720">
    <property type="entry name" value="NAD(P)-binding Rossmann-like Domain"/>
    <property type="match status" value="1"/>
</dbReference>
<reference evidence="9" key="1">
    <citation type="submission" date="2020-10" db="EMBL/GenBank/DDBJ databases">
        <title>Ca. Dormibacterota MAGs.</title>
        <authorList>
            <person name="Montgomery K."/>
        </authorList>
    </citation>
    <scope>NUCLEOTIDE SEQUENCE [LARGE SCALE GENOMIC DNA]</scope>
    <source>
        <strain evidence="9">SC8812_S17_10</strain>
    </source>
</reference>
<evidence type="ECO:0000256" key="6">
    <source>
        <dbReference type="ARBA" id="ARBA00023136"/>
    </source>
</evidence>
<dbReference type="GO" id="GO:0016020">
    <property type="term" value="C:membrane"/>
    <property type="evidence" value="ECO:0007669"/>
    <property type="project" value="UniProtKB-SubCell"/>
</dbReference>
<accession>A0A934KDQ8</accession>
<evidence type="ECO:0000256" key="3">
    <source>
        <dbReference type="ARBA" id="ARBA00022679"/>
    </source>
</evidence>
<feature type="transmembrane region" description="Helical" evidence="7">
    <location>
        <begin position="82"/>
        <end position="103"/>
    </location>
</feature>
<comment type="caution">
    <text evidence="9">The sequence shown here is derived from an EMBL/GenBank/DDBJ whole genome shotgun (WGS) entry which is preliminary data.</text>
</comment>
<feature type="transmembrane region" description="Helical" evidence="7">
    <location>
        <begin position="286"/>
        <end position="307"/>
    </location>
</feature>
<sequence length="468" mass="51781">MNGGARQPALLVASDFLCATVALLIAYQLRFHVYPSYIPGGEPPDPGHYALAAPVAALVVVVIFALMGVYRSRRGLQFLDELFSLTGAMAVAALVVSAMIGLYREDRFTYSRLTFVYWTVVATVMIALARWLVRRRQASQRARGVGVDRAVVVGWGAAADLLVQRLRMFPDYGYRVVGILADRIESGAEVAGVQVLGGVDDIGGIVRKREVDTVFVALSEVSPNRILRLVDCCRDCGIQFRILPGMLELMTTQVTADQIDGIPLLQLRHGLDIQGPKTVIKRAFDIAVAGLALVLLAPLLALIALTVKLTSPGPAFIHQDRVGMRGRVFKTHKFRSMRVGAEAATGPVWAAPDDKRRTAAGGLLRRLSVDELPQLWNIFMGEMSLVGPRPERPKFVAEFRARLPRYDDRHLVRPGLAGWAQANDLRGQTPVEERLIYDLYYIENWSLAFDIKILLITLARVWTHKNAY</sequence>
<feature type="transmembrane region" description="Helical" evidence="7">
    <location>
        <begin position="9"/>
        <end position="29"/>
    </location>
</feature>
<evidence type="ECO:0000256" key="2">
    <source>
        <dbReference type="ARBA" id="ARBA00006464"/>
    </source>
</evidence>
<dbReference type="InterPro" id="IPR036291">
    <property type="entry name" value="NAD(P)-bd_dom_sf"/>
</dbReference>
<dbReference type="NCBIfam" id="TIGR03023">
    <property type="entry name" value="WcaJ_sugtrans"/>
    <property type="match status" value="1"/>
</dbReference>
<dbReference type="Proteomes" id="UP000612893">
    <property type="component" value="Unassembled WGS sequence"/>
</dbReference>
<evidence type="ECO:0000256" key="4">
    <source>
        <dbReference type="ARBA" id="ARBA00022692"/>
    </source>
</evidence>
<evidence type="ECO:0000313" key="9">
    <source>
        <dbReference type="EMBL" id="MBJ7600270.1"/>
    </source>
</evidence>
<gene>
    <name evidence="9" type="ORF">JF922_19625</name>
</gene>
<dbReference type="AlphaFoldDB" id="A0A934KDQ8"/>
<protein>
    <submittedName>
        <fullName evidence="9">Undecaprenyl-phosphate glucose phosphotransferase</fullName>
        <ecNumber evidence="9">2.7.8.31</ecNumber>
    </submittedName>
</protein>
<dbReference type="Pfam" id="PF13727">
    <property type="entry name" value="CoA_binding_3"/>
    <property type="match status" value="1"/>
</dbReference>
<feature type="transmembrane region" description="Helical" evidence="7">
    <location>
        <begin position="115"/>
        <end position="133"/>
    </location>
</feature>
<dbReference type="RefSeq" id="WP_338204033.1">
    <property type="nucleotide sequence ID" value="NZ_JAEKNR010000198.1"/>
</dbReference>
<evidence type="ECO:0000256" key="5">
    <source>
        <dbReference type="ARBA" id="ARBA00022989"/>
    </source>
</evidence>
<name>A0A934KDQ8_9BACT</name>
<dbReference type="InterPro" id="IPR017475">
    <property type="entry name" value="EPS_sugar_tfrase"/>
</dbReference>